<gene>
    <name evidence="8 9" type="primary">atpH</name>
    <name evidence="9" type="ORF">GOARA_076_00430</name>
</gene>
<evidence type="ECO:0000256" key="5">
    <source>
        <dbReference type="ARBA" id="ARBA00023136"/>
    </source>
</evidence>
<dbReference type="InterPro" id="IPR020781">
    <property type="entry name" value="ATPase_OSCP/d_CS"/>
</dbReference>
<keyword evidence="6 8" id="KW-0139">CF(1)</keyword>
<evidence type="ECO:0000256" key="8">
    <source>
        <dbReference type="HAMAP-Rule" id="MF_01416"/>
    </source>
</evidence>
<dbReference type="PRINTS" id="PR00125">
    <property type="entry name" value="ATPASEDELTA"/>
</dbReference>
<evidence type="ECO:0000256" key="1">
    <source>
        <dbReference type="ARBA" id="ARBA00004370"/>
    </source>
</evidence>
<sequence>MYAASSREALARARSVLESAVDSADSGATTGDELLAVSRLLEGNRALVSALSEAAVPPAERGEVARTILAGKVGEPTRDVVAAVAGGEWSTSADLVSGVHDLGVEALLRSAAAAGNGDAVEDELFRLGRIVTSDPELEQALSDRARSTADRAELLRSLIAGKVNPVTEKLAVDAVERARQAPGDALAALADSAAAIDGRRVAHVRAAAALSDEQQAKLASDLEADLGSPVTLHVDVDPALLGGVVVRVGDEQIDGSVAGRFAAVRRGLR</sequence>
<dbReference type="GO" id="GO:0005886">
    <property type="term" value="C:plasma membrane"/>
    <property type="evidence" value="ECO:0007669"/>
    <property type="project" value="UniProtKB-SubCell"/>
</dbReference>
<keyword evidence="2 8" id="KW-0813">Transport</keyword>
<comment type="function">
    <text evidence="8">This protein is part of the stalk that links CF(0) to CF(1). It either transmits conformational changes from CF(0) to CF(1) or is implicated in proton conduction.</text>
</comment>
<dbReference type="InterPro" id="IPR026015">
    <property type="entry name" value="ATP_synth_OSCP/delta_N_sf"/>
</dbReference>
<dbReference type="HAMAP" id="MF_01416">
    <property type="entry name" value="ATP_synth_delta_bact"/>
    <property type="match status" value="1"/>
</dbReference>
<evidence type="ECO:0000313" key="10">
    <source>
        <dbReference type="Proteomes" id="UP000035088"/>
    </source>
</evidence>
<keyword evidence="5 8" id="KW-0472">Membrane</keyword>
<dbReference type="Gene3D" id="1.10.520.20">
    <property type="entry name" value="N-terminal domain of the delta subunit of the F1F0-ATP synthase"/>
    <property type="match status" value="1"/>
</dbReference>
<dbReference type="AlphaFoldDB" id="G7H6Q8"/>
<evidence type="ECO:0000256" key="7">
    <source>
        <dbReference type="ARBA" id="ARBA00023310"/>
    </source>
</evidence>
<keyword evidence="3 8" id="KW-0375">Hydrogen ion transport</keyword>
<evidence type="ECO:0000256" key="3">
    <source>
        <dbReference type="ARBA" id="ARBA00022781"/>
    </source>
</evidence>
<dbReference type="OrthoDB" id="5242917at2"/>
<dbReference type="InterPro" id="IPR000711">
    <property type="entry name" value="ATPase_OSCP/dsu"/>
</dbReference>
<comment type="function">
    <text evidence="8">F(1)F(0) ATP synthase produces ATP from ADP in the presence of a proton or sodium gradient. F-type ATPases consist of two structural domains, F(1) containing the extramembraneous catalytic core and F(0) containing the membrane proton channel, linked together by a central stalk and a peripheral stalk. During catalysis, ATP synthesis in the catalytic domain of F(1) is coupled via a rotary mechanism of the central stalk subunits to proton translocation.</text>
</comment>
<dbReference type="GO" id="GO:0045259">
    <property type="term" value="C:proton-transporting ATP synthase complex"/>
    <property type="evidence" value="ECO:0007669"/>
    <property type="project" value="UniProtKB-KW"/>
</dbReference>
<dbReference type="NCBIfam" id="NF009967">
    <property type="entry name" value="PRK13430.1"/>
    <property type="match status" value="1"/>
</dbReference>
<keyword evidence="10" id="KW-1185">Reference proteome</keyword>
<dbReference type="Proteomes" id="UP000035088">
    <property type="component" value="Unassembled WGS sequence"/>
</dbReference>
<comment type="caution">
    <text evidence="9">The sequence shown here is derived from an EMBL/GenBank/DDBJ whole genome shotgun (WGS) entry which is preliminary data.</text>
</comment>
<dbReference type="PROSITE" id="PS00389">
    <property type="entry name" value="ATPASE_DELTA"/>
    <property type="match status" value="1"/>
</dbReference>
<protein>
    <recommendedName>
        <fullName evidence="8">ATP synthase subunit delta</fullName>
    </recommendedName>
    <alternativeName>
        <fullName evidence="8">ATP synthase F(1) sector subunit delta</fullName>
    </alternativeName>
    <alternativeName>
        <fullName evidence="8">F-type ATPase subunit delta</fullName>
        <shortName evidence="8">F-ATPase subunit delta</shortName>
    </alternativeName>
</protein>
<comment type="similarity">
    <text evidence="8">Belongs to the ATPase delta chain family.</text>
</comment>
<proteinExistence type="inferred from homology"/>
<keyword evidence="7 8" id="KW-0066">ATP synthesis</keyword>
<keyword evidence="8" id="KW-1003">Cell membrane</keyword>
<accession>G7H6Q8</accession>
<evidence type="ECO:0000256" key="6">
    <source>
        <dbReference type="ARBA" id="ARBA00023196"/>
    </source>
</evidence>
<evidence type="ECO:0000256" key="4">
    <source>
        <dbReference type="ARBA" id="ARBA00023065"/>
    </source>
</evidence>
<evidence type="ECO:0000313" key="9">
    <source>
        <dbReference type="EMBL" id="GAB11533.1"/>
    </source>
</evidence>
<dbReference type="EMBL" id="BAEE01000076">
    <property type="protein sequence ID" value="GAB11533.1"/>
    <property type="molecule type" value="Genomic_DNA"/>
</dbReference>
<evidence type="ECO:0000256" key="2">
    <source>
        <dbReference type="ARBA" id="ARBA00022448"/>
    </source>
</evidence>
<keyword evidence="4 8" id="KW-0406">Ion transport</keyword>
<organism evidence="9 10">
    <name type="scientific">Gordonia araii NBRC 100433</name>
    <dbReference type="NCBI Taxonomy" id="1073574"/>
    <lineage>
        <taxon>Bacteria</taxon>
        <taxon>Bacillati</taxon>
        <taxon>Actinomycetota</taxon>
        <taxon>Actinomycetes</taxon>
        <taxon>Mycobacteriales</taxon>
        <taxon>Gordoniaceae</taxon>
        <taxon>Gordonia</taxon>
    </lineage>
</organism>
<comment type="subcellular location">
    <subcellularLocation>
        <location evidence="8">Cell membrane</location>
        <topology evidence="8">Peripheral membrane protein</topology>
    </subcellularLocation>
    <subcellularLocation>
        <location evidence="1">Membrane</location>
    </subcellularLocation>
</comment>
<dbReference type="PANTHER" id="PTHR11910">
    <property type="entry name" value="ATP SYNTHASE DELTA CHAIN"/>
    <property type="match status" value="1"/>
</dbReference>
<reference evidence="9 10" key="1">
    <citation type="submission" date="2011-11" db="EMBL/GenBank/DDBJ databases">
        <title>Whole genome shotgun sequence of Gordonia araii NBRC 100433.</title>
        <authorList>
            <person name="Yoshida Y."/>
            <person name="Hosoyama A."/>
            <person name="Tsuchikane K."/>
            <person name="Katsumata H."/>
            <person name="Yamazaki S."/>
            <person name="Fujita N."/>
        </authorList>
    </citation>
    <scope>NUCLEOTIDE SEQUENCE [LARGE SCALE GENOMIC DNA]</scope>
    <source>
        <strain evidence="9 10">NBRC 100433</strain>
    </source>
</reference>
<dbReference type="RefSeq" id="WP_007323608.1">
    <property type="nucleotide sequence ID" value="NZ_BAEE01000076.1"/>
</dbReference>
<dbReference type="GO" id="GO:0046933">
    <property type="term" value="F:proton-transporting ATP synthase activity, rotational mechanism"/>
    <property type="evidence" value="ECO:0007669"/>
    <property type="project" value="UniProtKB-UniRule"/>
</dbReference>
<dbReference type="STRING" id="1073574.GOARA_076_00430"/>
<dbReference type="Pfam" id="PF00213">
    <property type="entry name" value="OSCP"/>
    <property type="match status" value="1"/>
</dbReference>
<name>G7H6Q8_9ACTN</name>